<dbReference type="Proteomes" id="UP001055117">
    <property type="component" value="Unassembled WGS sequence"/>
</dbReference>
<comment type="caution">
    <text evidence="1">The sequence shown here is derived from an EMBL/GenBank/DDBJ whole genome shotgun (WGS) entry which is preliminary data.</text>
</comment>
<evidence type="ECO:0000313" key="2">
    <source>
        <dbReference type="Proteomes" id="UP001055117"/>
    </source>
</evidence>
<accession>A0ABQ4QQK1</accession>
<organism evidence="1 2">
    <name type="scientific">Methylobacterium cerastii</name>
    <dbReference type="NCBI Taxonomy" id="932741"/>
    <lineage>
        <taxon>Bacteria</taxon>
        <taxon>Pseudomonadati</taxon>
        <taxon>Pseudomonadota</taxon>
        <taxon>Alphaproteobacteria</taxon>
        <taxon>Hyphomicrobiales</taxon>
        <taxon>Methylobacteriaceae</taxon>
        <taxon>Methylobacterium</taxon>
    </lineage>
</organism>
<evidence type="ECO:0000313" key="1">
    <source>
        <dbReference type="EMBL" id="GJD47014.1"/>
    </source>
</evidence>
<proteinExistence type="predicted"/>
<dbReference type="RefSeq" id="WP_238273223.1">
    <property type="nucleotide sequence ID" value="NZ_BPQG01000108.1"/>
</dbReference>
<gene>
    <name evidence="1" type="ORF">AFCDBAGC_4899</name>
</gene>
<name>A0ABQ4QQK1_9HYPH</name>
<reference evidence="1 2" key="1">
    <citation type="journal article" date="2021" name="Front. Microbiol.">
        <title>Comprehensive Comparative Genomics and Phenotyping of Methylobacterium Species.</title>
        <authorList>
            <person name="Alessa O."/>
            <person name="Ogura Y."/>
            <person name="Fujitani Y."/>
            <person name="Takami H."/>
            <person name="Hayashi T."/>
            <person name="Sahin N."/>
            <person name="Tani A."/>
        </authorList>
    </citation>
    <scope>NUCLEOTIDE SEQUENCE [LARGE SCALE GENOMIC DNA]</scope>
    <source>
        <strain evidence="1 2">DSM 23679</strain>
    </source>
</reference>
<dbReference type="EMBL" id="BPQG01000108">
    <property type="protein sequence ID" value="GJD47014.1"/>
    <property type="molecule type" value="Genomic_DNA"/>
</dbReference>
<protein>
    <submittedName>
        <fullName evidence="1">Uncharacterized protein</fullName>
    </submittedName>
</protein>
<keyword evidence="2" id="KW-1185">Reference proteome</keyword>
<sequence length="83" mass="8789">MSDAPDHIAHGTPGALRQFVGECLHMAAFYASMGVDYGAVGDDVGLELSTRKATAAMRQAISVMTMLKEANGTLRQKGQPHEA</sequence>